<dbReference type="InterPro" id="IPR021476">
    <property type="entry name" value="Egh16-like"/>
</dbReference>
<dbReference type="Proteomes" id="UP000283841">
    <property type="component" value="Unassembled WGS sequence"/>
</dbReference>
<protein>
    <recommendedName>
        <fullName evidence="4">Cell surface protein</fullName>
    </recommendedName>
</protein>
<evidence type="ECO:0000256" key="1">
    <source>
        <dbReference type="SAM" id="SignalP"/>
    </source>
</evidence>
<accession>A0A443HT00</accession>
<dbReference type="OrthoDB" id="5418436at2759"/>
<evidence type="ECO:0000313" key="3">
    <source>
        <dbReference type="Proteomes" id="UP000283841"/>
    </source>
</evidence>
<dbReference type="GeneID" id="39602156"/>
<keyword evidence="3" id="KW-1185">Reference proteome</keyword>
<keyword evidence="1" id="KW-0732">Signal</keyword>
<dbReference type="EMBL" id="RCNU01000006">
    <property type="protein sequence ID" value="RWQ94952.1"/>
    <property type="molecule type" value="Genomic_DNA"/>
</dbReference>
<evidence type="ECO:0000313" key="2">
    <source>
        <dbReference type="EMBL" id="RWQ94952.1"/>
    </source>
</evidence>
<name>A0A443HT00_BYSSP</name>
<feature type="signal peptide" evidence="1">
    <location>
        <begin position="1"/>
        <end position="18"/>
    </location>
</feature>
<gene>
    <name evidence="2" type="ORF">C8Q69DRAFT_507333</name>
</gene>
<dbReference type="Pfam" id="PF11327">
    <property type="entry name" value="Egh16-like"/>
    <property type="match status" value="1"/>
</dbReference>
<dbReference type="RefSeq" id="XP_028484597.1">
    <property type="nucleotide sequence ID" value="XM_028632879.1"/>
</dbReference>
<sequence length="230" mass="23845">MHPSTFLYALALAPLVAAHGKVAVVTGDQGGNGTALGIRGAAVPGAGPNYMTEVDTTVFWSKDIRTDQDIGYTDEAGNNQLSDLSKAMAQSGSTLPQVSSGGSVKGTYHIVTTDGAGPLEALIDESASGKWSTAKQATVSTQPPGNNGFIAAPNKKRWLMDRMYKPLSKRAENVNEDYPFAVEIPAGTSCTGTINGISNLCLVKVSNNNENGPFGGVFAVQMSNSSTSGN</sequence>
<proteinExistence type="predicted"/>
<dbReference type="PANTHER" id="PTHR34618">
    <property type="entry name" value="SURFACE PROTEIN MAS1, PUTATIVE-RELATED"/>
    <property type="match status" value="1"/>
</dbReference>
<reference evidence="2 3" key="1">
    <citation type="journal article" date="2018" name="Front. Microbiol.">
        <title>Genomic and genetic insights into a cosmopolitan fungus, Paecilomyces variotii (Eurotiales).</title>
        <authorList>
            <person name="Urquhart A.S."/>
            <person name="Mondo S.J."/>
            <person name="Makela M.R."/>
            <person name="Hane J.K."/>
            <person name="Wiebenga A."/>
            <person name="He G."/>
            <person name="Mihaltcheva S."/>
            <person name="Pangilinan J."/>
            <person name="Lipzen A."/>
            <person name="Barry K."/>
            <person name="de Vries R.P."/>
            <person name="Grigoriev I.V."/>
            <person name="Idnurm A."/>
        </authorList>
    </citation>
    <scope>NUCLEOTIDE SEQUENCE [LARGE SCALE GENOMIC DNA]</scope>
    <source>
        <strain evidence="2 3">CBS 101075</strain>
    </source>
</reference>
<dbReference type="PANTHER" id="PTHR34618:SF4">
    <property type="entry name" value="CAS1"/>
    <property type="match status" value="1"/>
</dbReference>
<evidence type="ECO:0008006" key="4">
    <source>
        <dbReference type="Google" id="ProtNLM"/>
    </source>
</evidence>
<organism evidence="2 3">
    <name type="scientific">Byssochlamys spectabilis</name>
    <name type="common">Paecilomyces variotii</name>
    <dbReference type="NCBI Taxonomy" id="264951"/>
    <lineage>
        <taxon>Eukaryota</taxon>
        <taxon>Fungi</taxon>
        <taxon>Dikarya</taxon>
        <taxon>Ascomycota</taxon>
        <taxon>Pezizomycotina</taxon>
        <taxon>Eurotiomycetes</taxon>
        <taxon>Eurotiomycetidae</taxon>
        <taxon>Eurotiales</taxon>
        <taxon>Thermoascaceae</taxon>
        <taxon>Paecilomyces</taxon>
    </lineage>
</organism>
<comment type="caution">
    <text evidence="2">The sequence shown here is derived from an EMBL/GenBank/DDBJ whole genome shotgun (WGS) entry which is preliminary data.</text>
</comment>
<dbReference type="VEuPathDB" id="FungiDB:C8Q69DRAFT_507333"/>
<feature type="chain" id="PRO_5019333167" description="Cell surface protein" evidence="1">
    <location>
        <begin position="19"/>
        <end position="230"/>
    </location>
</feature>
<dbReference type="AlphaFoldDB" id="A0A443HT00"/>